<dbReference type="Pfam" id="PF13472">
    <property type="entry name" value="Lipase_GDSL_2"/>
    <property type="match status" value="1"/>
</dbReference>
<keyword evidence="3" id="KW-1185">Reference proteome</keyword>
<dbReference type="Gene3D" id="3.40.50.1110">
    <property type="entry name" value="SGNH hydrolase"/>
    <property type="match status" value="1"/>
</dbReference>
<dbReference type="GO" id="GO:0016788">
    <property type="term" value="F:hydrolase activity, acting on ester bonds"/>
    <property type="evidence" value="ECO:0007669"/>
    <property type="project" value="UniProtKB-ARBA"/>
</dbReference>
<protein>
    <recommendedName>
        <fullName evidence="1">SGNH hydrolase-type esterase domain-containing protein</fullName>
    </recommendedName>
</protein>
<evidence type="ECO:0000259" key="1">
    <source>
        <dbReference type="Pfam" id="PF13472"/>
    </source>
</evidence>
<dbReference type="Proteomes" id="UP000037822">
    <property type="component" value="Unassembled WGS sequence"/>
</dbReference>
<dbReference type="EMBL" id="LGSZ01000040">
    <property type="protein sequence ID" value="KPH80512.1"/>
    <property type="molecule type" value="Genomic_DNA"/>
</dbReference>
<sequence>MAVEIYDITNKAGRYVAGFKRLPGQTQIELTPEQAGYELSQGTITATGQPGGTPVEPEPVVDSDTFELRRAGLPTRPTAAQVAAYVKAQGGVPNVLLACGPGAPVYGPAANATFFDLMRPAVLPAGVFRPGAALELDLLIEFLAPAIAGRSIQITINGVTIGQSFPVAAIGSTSIKLPAWVSNDGKSLLAYAVNFNDVVSPAAGQGAPFSSHAAQAAASVVDLTAQATIRVQAKPVNGDICRLVGLCLTQRSMPGGPAALLPLNAISCWGDSLTAGSGSTTPAGGWPSRLRQALAGRGVSNFGIGGQTSLQIVERMLADRVMGRNGIVIGWIGRNDVGVVADLTATVMAQHARAVANLAPGASYLPGTITPSSAEVSGSANHTAILAANVAIKAAFPNAIDLFAALATEPNGTIAAANRSDAVHLNDAGYEIVKTTVQSKLTALGL</sequence>
<evidence type="ECO:0000313" key="3">
    <source>
        <dbReference type="Proteomes" id="UP000037822"/>
    </source>
</evidence>
<dbReference type="PATRIC" id="fig|1526658.3.peg.3842"/>
<dbReference type="SUPFAM" id="SSF52266">
    <property type="entry name" value="SGNH hydrolase"/>
    <property type="match status" value="1"/>
</dbReference>
<accession>A0A0N1F4X5</accession>
<feature type="domain" description="SGNH hydrolase-type esterase" evidence="1">
    <location>
        <begin position="268"/>
        <end position="432"/>
    </location>
</feature>
<name>A0A0N1F4X5_9HYPH</name>
<dbReference type="CDD" id="cd00229">
    <property type="entry name" value="SGNH_hydrolase"/>
    <property type="match status" value="1"/>
</dbReference>
<dbReference type="AlphaFoldDB" id="A0A0N1F4X5"/>
<reference evidence="2 3" key="1">
    <citation type="submission" date="2015-07" db="EMBL/GenBank/DDBJ databases">
        <title>Whole genome sequencing of Bosea vaviloviae isolated from cave pool.</title>
        <authorList>
            <person name="Tan N.E.H."/>
            <person name="Lee Y.P."/>
            <person name="Gan H.M."/>
            <person name="Barton H."/>
            <person name="Savka M.A."/>
        </authorList>
    </citation>
    <scope>NUCLEOTIDE SEQUENCE [LARGE SCALE GENOMIC DNA]</scope>
    <source>
        <strain evidence="2 3">SD260</strain>
    </source>
</reference>
<comment type="caution">
    <text evidence="2">The sequence shown here is derived from an EMBL/GenBank/DDBJ whole genome shotgun (WGS) entry which is preliminary data.</text>
</comment>
<gene>
    <name evidence="2" type="ORF">AE618_12045</name>
</gene>
<evidence type="ECO:0000313" key="2">
    <source>
        <dbReference type="EMBL" id="KPH80512.1"/>
    </source>
</evidence>
<proteinExistence type="predicted"/>
<organism evidence="2 3">
    <name type="scientific">Bosea vaviloviae</name>
    <dbReference type="NCBI Taxonomy" id="1526658"/>
    <lineage>
        <taxon>Bacteria</taxon>
        <taxon>Pseudomonadati</taxon>
        <taxon>Pseudomonadota</taxon>
        <taxon>Alphaproteobacteria</taxon>
        <taxon>Hyphomicrobiales</taxon>
        <taxon>Boseaceae</taxon>
        <taxon>Bosea</taxon>
    </lineage>
</organism>
<dbReference type="InterPro" id="IPR036514">
    <property type="entry name" value="SGNH_hydro_sf"/>
</dbReference>
<dbReference type="InterPro" id="IPR013830">
    <property type="entry name" value="SGNH_hydro"/>
</dbReference>
<dbReference type="RefSeq" id="WP_054209302.1">
    <property type="nucleotide sequence ID" value="NZ_LGSZ01000040.1"/>
</dbReference>
<dbReference type="OrthoDB" id="3193214at2"/>